<comment type="caution">
    <text evidence="1">The sequence shown here is derived from an EMBL/GenBank/DDBJ whole genome shotgun (WGS) entry which is preliminary data.</text>
</comment>
<reference evidence="1" key="1">
    <citation type="journal article" date="2020" name="Cell">
        <title>Large-Scale Comparative Analyses of Tick Genomes Elucidate Their Genetic Diversity and Vector Capacities.</title>
        <authorList>
            <consortium name="Tick Genome and Microbiome Consortium (TIGMIC)"/>
            <person name="Jia N."/>
            <person name="Wang J."/>
            <person name="Shi W."/>
            <person name="Du L."/>
            <person name="Sun Y."/>
            <person name="Zhan W."/>
            <person name="Jiang J.F."/>
            <person name="Wang Q."/>
            <person name="Zhang B."/>
            <person name="Ji P."/>
            <person name="Bell-Sakyi L."/>
            <person name="Cui X.M."/>
            <person name="Yuan T.T."/>
            <person name="Jiang B.G."/>
            <person name="Yang W.F."/>
            <person name="Lam T.T."/>
            <person name="Chang Q.C."/>
            <person name="Ding S.J."/>
            <person name="Wang X.J."/>
            <person name="Zhu J.G."/>
            <person name="Ruan X.D."/>
            <person name="Zhao L."/>
            <person name="Wei J.T."/>
            <person name="Ye R.Z."/>
            <person name="Que T.C."/>
            <person name="Du C.H."/>
            <person name="Zhou Y.H."/>
            <person name="Cheng J.X."/>
            <person name="Dai P.F."/>
            <person name="Guo W.B."/>
            <person name="Han X.H."/>
            <person name="Huang E.J."/>
            <person name="Li L.F."/>
            <person name="Wei W."/>
            <person name="Gao Y.C."/>
            <person name="Liu J.Z."/>
            <person name="Shao H.Z."/>
            <person name="Wang X."/>
            <person name="Wang C.C."/>
            <person name="Yang T.C."/>
            <person name="Huo Q.B."/>
            <person name="Li W."/>
            <person name="Chen H.Y."/>
            <person name="Chen S.E."/>
            <person name="Zhou L.G."/>
            <person name="Ni X.B."/>
            <person name="Tian J.H."/>
            <person name="Sheng Y."/>
            <person name="Liu T."/>
            <person name="Pan Y.S."/>
            <person name="Xia L.Y."/>
            <person name="Li J."/>
            <person name="Zhao F."/>
            <person name="Cao W.C."/>
        </authorList>
    </citation>
    <scope>NUCLEOTIDE SEQUENCE</scope>
    <source>
        <strain evidence="1">Rmic-2018</strain>
    </source>
</reference>
<sequence>MCQLFPYPRIKARRWNDPLLVLTRAEMGSWRMLSWGVDHRRGSSLHETEAYQKQDSKIKPYMVLGIYFELALCDQVAQYFKTLFVPRHVILLGQGAYGRSKPCAVLPANNYIDPRQEKKELKHGHTVLCGAGDVTWHYQERYKTSYAIDKIGAFLNTYDTKESLQFKICDAWRDHGTSRIAISAYSVNADFPHPIFKCPKDQWKPNGSRLHFVQVFRDFLSKESSGKSPKATFFDRCLQLK</sequence>
<proteinExistence type="predicted"/>
<organism evidence="1 2">
    <name type="scientific">Rhipicephalus microplus</name>
    <name type="common">Cattle tick</name>
    <name type="synonym">Boophilus microplus</name>
    <dbReference type="NCBI Taxonomy" id="6941"/>
    <lineage>
        <taxon>Eukaryota</taxon>
        <taxon>Metazoa</taxon>
        <taxon>Ecdysozoa</taxon>
        <taxon>Arthropoda</taxon>
        <taxon>Chelicerata</taxon>
        <taxon>Arachnida</taxon>
        <taxon>Acari</taxon>
        <taxon>Parasitiformes</taxon>
        <taxon>Ixodida</taxon>
        <taxon>Ixodoidea</taxon>
        <taxon>Ixodidae</taxon>
        <taxon>Rhipicephalinae</taxon>
        <taxon>Rhipicephalus</taxon>
        <taxon>Boophilus</taxon>
    </lineage>
</organism>
<keyword evidence="2" id="KW-1185">Reference proteome</keyword>
<dbReference type="Proteomes" id="UP000821866">
    <property type="component" value="Chromosome 10"/>
</dbReference>
<gene>
    <name evidence="1" type="ORF">HPB51_007643</name>
</gene>
<reference evidence="1" key="2">
    <citation type="submission" date="2021-09" db="EMBL/GenBank/DDBJ databases">
        <authorList>
            <person name="Jia N."/>
            <person name="Wang J."/>
            <person name="Shi W."/>
            <person name="Du L."/>
            <person name="Sun Y."/>
            <person name="Zhan W."/>
            <person name="Jiang J."/>
            <person name="Wang Q."/>
            <person name="Zhang B."/>
            <person name="Ji P."/>
            <person name="Sakyi L.B."/>
            <person name="Cui X."/>
            <person name="Yuan T."/>
            <person name="Jiang B."/>
            <person name="Yang W."/>
            <person name="Lam T.T.-Y."/>
            <person name="Chang Q."/>
            <person name="Ding S."/>
            <person name="Wang X."/>
            <person name="Zhu J."/>
            <person name="Ruan X."/>
            <person name="Zhao L."/>
            <person name="Wei J."/>
            <person name="Que T."/>
            <person name="Du C."/>
            <person name="Cheng J."/>
            <person name="Dai P."/>
            <person name="Han X."/>
            <person name="Huang E."/>
            <person name="Gao Y."/>
            <person name="Liu J."/>
            <person name="Shao H."/>
            <person name="Ye R."/>
            <person name="Li L."/>
            <person name="Wei W."/>
            <person name="Wang X."/>
            <person name="Wang C."/>
            <person name="Huo Q."/>
            <person name="Li W."/>
            <person name="Guo W."/>
            <person name="Chen H."/>
            <person name="Chen S."/>
            <person name="Zhou L."/>
            <person name="Zhou L."/>
            <person name="Ni X."/>
            <person name="Tian J."/>
            <person name="Zhou Y."/>
            <person name="Sheng Y."/>
            <person name="Liu T."/>
            <person name="Pan Y."/>
            <person name="Xia L."/>
            <person name="Li J."/>
            <person name="Zhao F."/>
            <person name="Cao W."/>
        </authorList>
    </citation>
    <scope>NUCLEOTIDE SEQUENCE</scope>
    <source>
        <strain evidence="1">Rmic-2018</strain>
        <tissue evidence="1">Larvae</tissue>
    </source>
</reference>
<dbReference type="AlphaFoldDB" id="A0A9J6ERH1"/>
<evidence type="ECO:0000313" key="1">
    <source>
        <dbReference type="EMBL" id="KAH8036974.1"/>
    </source>
</evidence>
<dbReference type="EMBL" id="JABSTU010000002">
    <property type="protein sequence ID" value="KAH8036974.1"/>
    <property type="molecule type" value="Genomic_DNA"/>
</dbReference>
<protein>
    <submittedName>
        <fullName evidence="1">Uncharacterized protein</fullName>
    </submittedName>
</protein>
<evidence type="ECO:0000313" key="2">
    <source>
        <dbReference type="Proteomes" id="UP000821866"/>
    </source>
</evidence>
<accession>A0A9J6ERH1</accession>
<name>A0A9J6ERH1_RHIMP</name>